<keyword evidence="3" id="KW-1185">Reference proteome</keyword>
<feature type="domain" description="YdhG-like" evidence="1">
    <location>
        <begin position="20"/>
        <end position="113"/>
    </location>
</feature>
<dbReference type="OrthoDB" id="214150at2"/>
<dbReference type="Pfam" id="PF08818">
    <property type="entry name" value="DUF1801"/>
    <property type="match status" value="1"/>
</dbReference>
<dbReference type="AlphaFoldDB" id="A0A3D9H7V8"/>
<gene>
    <name evidence="2" type="ORF">DFQ10_102461</name>
</gene>
<reference evidence="2 3" key="1">
    <citation type="submission" date="2018-07" db="EMBL/GenBank/DDBJ databases">
        <title>Genomic Encyclopedia of Type Strains, Phase III (KMG-III): the genomes of soil and plant-associated and newly described type strains.</title>
        <authorList>
            <person name="Whitman W."/>
        </authorList>
    </citation>
    <scope>NUCLEOTIDE SEQUENCE [LARGE SCALE GENOMIC DNA]</scope>
    <source>
        <strain evidence="2 3">CECT 7946</strain>
    </source>
</reference>
<name>A0A3D9H7V8_9FLAO</name>
<evidence type="ECO:0000313" key="3">
    <source>
        <dbReference type="Proteomes" id="UP000256980"/>
    </source>
</evidence>
<dbReference type="InterPro" id="IPR014922">
    <property type="entry name" value="YdhG-like"/>
</dbReference>
<sequence>MGKITSVEEYIEVNSHFSKEISLLRNIINSTELEETIKWSMPTYCLNGKNVLGLGAFKHHFCIWFHQGVFLKDEHHLLYNTQEEKTKAMRQMRFKSEDTINKAAVLTYVKEAIENQRLGRALMPQRKAKPLIIVKELKAVLNANTELKKMFKTISISKQREYNDYIKDAKREETKLRRLDKIVPQITNGKALHDKYKDC</sequence>
<evidence type="ECO:0000313" key="2">
    <source>
        <dbReference type="EMBL" id="RED45585.1"/>
    </source>
</evidence>
<dbReference type="Proteomes" id="UP000256980">
    <property type="component" value="Unassembled WGS sequence"/>
</dbReference>
<accession>A0A3D9H7V8</accession>
<dbReference type="RefSeq" id="WP_115816882.1">
    <property type="nucleotide sequence ID" value="NZ_QRDV01000002.1"/>
</dbReference>
<dbReference type="Gene3D" id="3.90.1150.200">
    <property type="match status" value="1"/>
</dbReference>
<evidence type="ECO:0000259" key="1">
    <source>
        <dbReference type="Pfam" id="PF08818"/>
    </source>
</evidence>
<proteinExistence type="predicted"/>
<organism evidence="2 3">
    <name type="scientific">Winogradskyella eximia</name>
    <dbReference type="NCBI Taxonomy" id="262006"/>
    <lineage>
        <taxon>Bacteria</taxon>
        <taxon>Pseudomonadati</taxon>
        <taxon>Bacteroidota</taxon>
        <taxon>Flavobacteriia</taxon>
        <taxon>Flavobacteriales</taxon>
        <taxon>Flavobacteriaceae</taxon>
        <taxon>Winogradskyella</taxon>
    </lineage>
</organism>
<protein>
    <submittedName>
        <fullName evidence="2">Uncharacterized protein YdeI (YjbR/CyaY-like superfamily)</fullName>
    </submittedName>
</protein>
<dbReference type="SUPFAM" id="SSF159888">
    <property type="entry name" value="YdhG-like"/>
    <property type="match status" value="1"/>
</dbReference>
<dbReference type="EMBL" id="QRDV01000002">
    <property type="protein sequence ID" value="RED45585.1"/>
    <property type="molecule type" value="Genomic_DNA"/>
</dbReference>
<dbReference type="Pfam" id="PF13376">
    <property type="entry name" value="OmdA"/>
    <property type="match status" value="1"/>
</dbReference>
<comment type="caution">
    <text evidence="2">The sequence shown here is derived from an EMBL/GenBank/DDBJ whole genome shotgun (WGS) entry which is preliminary data.</text>
</comment>